<organism evidence="1 2">
    <name type="scientific">Botryotinia narcissicola</name>
    <dbReference type="NCBI Taxonomy" id="278944"/>
    <lineage>
        <taxon>Eukaryota</taxon>
        <taxon>Fungi</taxon>
        <taxon>Dikarya</taxon>
        <taxon>Ascomycota</taxon>
        <taxon>Pezizomycotina</taxon>
        <taxon>Leotiomycetes</taxon>
        <taxon>Helotiales</taxon>
        <taxon>Sclerotiniaceae</taxon>
        <taxon>Botryotinia</taxon>
    </lineage>
</organism>
<sequence>MDPEGFRSQFPSPRFLEDPLSNFFDYGTPVQEIQNKHETTTQSRESKGGIRVSLACVPLNSVVVVM</sequence>
<dbReference type="Proteomes" id="UP000297452">
    <property type="component" value="Unassembled WGS sequence"/>
</dbReference>
<comment type="caution">
    <text evidence="1">The sequence shown here is derived from an EMBL/GenBank/DDBJ whole genome shotgun (WGS) entry which is preliminary data.</text>
</comment>
<proteinExistence type="predicted"/>
<evidence type="ECO:0000313" key="2">
    <source>
        <dbReference type="Proteomes" id="UP000297452"/>
    </source>
</evidence>
<gene>
    <name evidence="1" type="ORF">BOTNAR_0153g00110</name>
</gene>
<name>A0A4Z1ITL9_9HELO</name>
<reference evidence="1 2" key="1">
    <citation type="submission" date="2017-12" db="EMBL/GenBank/DDBJ databases">
        <title>Comparative genomics of Botrytis spp.</title>
        <authorList>
            <person name="Valero-Jimenez C.A."/>
            <person name="Tapia P."/>
            <person name="Veloso J."/>
            <person name="Silva-Moreno E."/>
            <person name="Staats M."/>
            <person name="Valdes J.H."/>
            <person name="Van Kan J.A.L."/>
        </authorList>
    </citation>
    <scope>NUCLEOTIDE SEQUENCE [LARGE SCALE GENOMIC DNA]</scope>
    <source>
        <strain evidence="1 2">MUCL2120</strain>
    </source>
</reference>
<keyword evidence="2" id="KW-1185">Reference proteome</keyword>
<dbReference type="EMBL" id="PQXJ01000153">
    <property type="protein sequence ID" value="TGO59957.1"/>
    <property type="molecule type" value="Genomic_DNA"/>
</dbReference>
<dbReference type="AlphaFoldDB" id="A0A4Z1ITL9"/>
<accession>A0A4Z1ITL9</accession>
<evidence type="ECO:0000313" key="1">
    <source>
        <dbReference type="EMBL" id="TGO59957.1"/>
    </source>
</evidence>
<protein>
    <submittedName>
        <fullName evidence="1">Uncharacterized protein</fullName>
    </submittedName>
</protein>